<evidence type="ECO:0000313" key="8">
    <source>
        <dbReference type="EMBL" id="MBT1701764.1"/>
    </source>
</evidence>
<dbReference type="Gene3D" id="2.40.160.50">
    <property type="entry name" value="membrane protein fhac: a member of the omp85/tpsb transporter family"/>
    <property type="match status" value="1"/>
</dbReference>
<accession>A0ABS5VM20</accession>
<keyword evidence="4" id="KW-0472">Membrane</keyword>
<feature type="coiled-coil region" evidence="6">
    <location>
        <begin position="190"/>
        <end position="217"/>
    </location>
</feature>
<comment type="subcellular location">
    <subcellularLocation>
        <location evidence="1">Membrane</location>
    </subcellularLocation>
</comment>
<evidence type="ECO:0000256" key="2">
    <source>
        <dbReference type="ARBA" id="ARBA00022692"/>
    </source>
</evidence>
<dbReference type="InterPro" id="IPR000184">
    <property type="entry name" value="Bac_surfAg_D15"/>
</dbReference>
<dbReference type="InterPro" id="IPR039910">
    <property type="entry name" value="D15-like"/>
</dbReference>
<name>A0ABS5VM20_9BACT</name>
<dbReference type="EMBL" id="JAHESD010000001">
    <property type="protein sequence ID" value="MBT1701764.1"/>
    <property type="molecule type" value="Genomic_DNA"/>
</dbReference>
<keyword evidence="6" id="KW-0175">Coiled coil</keyword>
<protein>
    <submittedName>
        <fullName evidence="8">BamA/TamA family outer membrane protein</fullName>
    </submittedName>
</protein>
<evidence type="ECO:0000256" key="5">
    <source>
        <dbReference type="ARBA" id="ARBA00023237"/>
    </source>
</evidence>
<dbReference type="Proteomes" id="UP000772618">
    <property type="component" value="Unassembled WGS sequence"/>
</dbReference>
<keyword evidence="5" id="KW-0998">Cell outer membrane</keyword>
<evidence type="ECO:0000259" key="7">
    <source>
        <dbReference type="Pfam" id="PF01103"/>
    </source>
</evidence>
<dbReference type="RefSeq" id="WP_254151464.1">
    <property type="nucleotide sequence ID" value="NZ_JAHESD010000001.1"/>
</dbReference>
<organism evidence="8 9">
    <name type="scientific">Chryseosolibacter indicus</name>
    <dbReference type="NCBI Taxonomy" id="2782351"/>
    <lineage>
        <taxon>Bacteria</taxon>
        <taxon>Pseudomonadati</taxon>
        <taxon>Bacteroidota</taxon>
        <taxon>Cytophagia</taxon>
        <taxon>Cytophagales</taxon>
        <taxon>Chryseotaleaceae</taxon>
        <taxon>Chryseosolibacter</taxon>
    </lineage>
</organism>
<feature type="domain" description="Bacterial surface antigen (D15)" evidence="7">
    <location>
        <begin position="386"/>
        <end position="780"/>
    </location>
</feature>
<dbReference type="PANTHER" id="PTHR12815:SF47">
    <property type="entry name" value="TRANSLOCATION AND ASSEMBLY MODULE SUBUNIT TAMA"/>
    <property type="match status" value="1"/>
</dbReference>
<evidence type="ECO:0000256" key="4">
    <source>
        <dbReference type="ARBA" id="ARBA00023136"/>
    </source>
</evidence>
<comment type="caution">
    <text evidence="8">The sequence shown here is derived from an EMBL/GenBank/DDBJ whole genome shotgun (WGS) entry which is preliminary data.</text>
</comment>
<keyword evidence="3" id="KW-0732">Signal</keyword>
<evidence type="ECO:0000313" key="9">
    <source>
        <dbReference type="Proteomes" id="UP000772618"/>
    </source>
</evidence>
<dbReference type="Pfam" id="PF01103">
    <property type="entry name" value="Omp85"/>
    <property type="match status" value="1"/>
</dbReference>
<evidence type="ECO:0000256" key="6">
    <source>
        <dbReference type="SAM" id="Coils"/>
    </source>
</evidence>
<dbReference type="PROSITE" id="PS51257">
    <property type="entry name" value="PROKAR_LIPOPROTEIN"/>
    <property type="match status" value="1"/>
</dbReference>
<keyword evidence="2" id="KW-0812">Transmembrane</keyword>
<sequence length="805" mass="92512">MKKKIRSSVSVKSHILSPVLYVIISVFFSGCSALKLVPENQVLYTKSEVKLIPSGRVRAQNKIKELLYNNVNPKPNTSIFGMRPALWVYYKMGEPKKGLKRFIKNKIGQAPVYMSDVNPEKTANLLKGHLINNGYFQSEVESKTEIDGKKGSVLFTAYVHRPYRLRKIETPKMDTLFANIDSVMKDSYLKRRQRYNLDRLQAELTRLEEAMENAGFYYFDDRHLIFEADSTVGRNKVDLTLMLESGVPAKAKRKYKLGQINVFPNYNLTSDTTQLRFDSTRVDGYNYFDRDHIFRPHTITRVINLKEGNTYRTIDREYTISHLMTLGAFKFVNIKFLESKQDSATLDANIYLTPFLKKSIRAEFQATSKSNNFVGPGLNVTFTNRNAFGGSERLDITLSSGYEVQISRKQQTPLNALELGGEAKLSAPRLIVPFNINYAGRRYLPSTHVTLATRIQQRINYFSLNSFNLSYGYTWRENTLKSHEFYPIDLSFVQTSGISDDFNAILDKNPFLRRSFDNQFIPGLRYVYTLNTQLNQERTEKYREQTYEPSHFFFTFRADLAGNIIHALQGENFKQDVNNEGEKILGSTYSQFSRGEIDARYYWQMDEKNMIVTRLNAGVGYAYGNSVTMPYIKQFAIGGSTSLRAFPARTIGPGTYYVLNDETIVNPPTQGDGEGENEETVRNFFIDQRGDIKIEGNVEYRYDLTKTIKTALFVDAGNIWLIRNDTSRPGGQFKRSQFLNELAVGTGVGLRFDFNFFVLRFDLAFPLRKPWEPAGERWVFDKIDFGSSQWRGDNLILNIAIGYPF</sequence>
<evidence type="ECO:0000256" key="1">
    <source>
        <dbReference type="ARBA" id="ARBA00004370"/>
    </source>
</evidence>
<keyword evidence="9" id="KW-1185">Reference proteome</keyword>
<gene>
    <name evidence="8" type="ORF">KK060_00635</name>
</gene>
<evidence type="ECO:0000256" key="3">
    <source>
        <dbReference type="ARBA" id="ARBA00022729"/>
    </source>
</evidence>
<reference evidence="8 9" key="1">
    <citation type="submission" date="2021-05" db="EMBL/GenBank/DDBJ databases">
        <title>A Polyphasic approach of four new species of the genus Ohtaekwangia: Ohtaekwangia histidinii sp. nov., Ohtaekwangia cretensis sp. nov., Ohtaekwangia indiensis sp. nov., Ohtaekwangia reichenbachii sp. nov. from diverse environment.</title>
        <authorList>
            <person name="Octaviana S."/>
        </authorList>
    </citation>
    <scope>NUCLEOTIDE SEQUENCE [LARGE SCALE GENOMIC DNA]</scope>
    <source>
        <strain evidence="8 9">PWU20</strain>
    </source>
</reference>
<proteinExistence type="predicted"/>
<dbReference type="PANTHER" id="PTHR12815">
    <property type="entry name" value="SORTING AND ASSEMBLY MACHINERY SAMM50 PROTEIN FAMILY MEMBER"/>
    <property type="match status" value="1"/>
</dbReference>